<evidence type="ECO:0000313" key="8">
    <source>
        <dbReference type="EnsemblPlants" id="Kaladp0027s0048.1.v1.1.CDS.1"/>
    </source>
</evidence>
<feature type="compositionally biased region" description="Acidic residues" evidence="6">
    <location>
        <begin position="86"/>
        <end position="95"/>
    </location>
</feature>
<dbReference type="Proteomes" id="UP000594263">
    <property type="component" value="Unplaced"/>
</dbReference>
<dbReference type="OMA" id="QFWVLTR"/>
<evidence type="ECO:0000256" key="5">
    <source>
        <dbReference type="ARBA" id="ARBA00023180"/>
    </source>
</evidence>
<keyword evidence="5" id="KW-0325">Glycoprotein</keyword>
<reference evidence="8" key="1">
    <citation type="submission" date="2021-01" db="UniProtKB">
        <authorList>
            <consortium name="EnsemblPlants"/>
        </authorList>
    </citation>
    <scope>IDENTIFICATION</scope>
</reference>
<keyword evidence="4" id="KW-0472">Membrane</keyword>
<dbReference type="PANTHER" id="PTHR31042:SF60">
    <property type="entry name" value="CORE-2_I-BRANCHING BETA-1,6-N-ACETYLGLUCOSAMINYLTRANSFERASE FAMILY PROTEIN"/>
    <property type="match status" value="1"/>
</dbReference>
<dbReference type="GO" id="GO:0016757">
    <property type="term" value="F:glycosyltransferase activity"/>
    <property type="evidence" value="ECO:0007669"/>
    <property type="project" value="UniProtKB-KW"/>
</dbReference>
<evidence type="ECO:0000256" key="7">
    <source>
        <dbReference type="SAM" id="SignalP"/>
    </source>
</evidence>
<dbReference type="InterPro" id="IPR003406">
    <property type="entry name" value="Glyco_trans_14"/>
</dbReference>
<proteinExistence type="predicted"/>
<sequence>MISPTPFSLLCALMLCLPLAVFFNSSPTATPVTISAVDAPNSVEFSGEVVDAHLRPVSANFTDKLEVGLMQTVTRLNLGSRGDAGVAEEDEEGDGVGDSPLSPPPPSPPPIRVDYEDDYAKLAAAGMVDSRPRRPFKVAFMFLTTGALPFAPLWEAFFRHAPAKLYNVYVHADPLTNSSAFSGVFANKVIDSKPTRRYSPTLISAARRLLAHALLHDGANSHFALISASCIPLHSFKFTYKTLTSSRKSFIEILPNEPGAYERWSARGESAMLPDIPFEISRIGSQFWVLTRRHARTVVRDRRMWARFKQDCTRWYDCYPEESYFPTLLSVRDEKGCVPATLTHVDWGGRVDGHPRSYAVEEVDEELIRRLRSERPRYGDEAVTEEESVMGNVSDSGLAKRWHPFLFARKFEPEALGALMGIASGVILKD</sequence>
<feature type="signal peptide" evidence="7">
    <location>
        <begin position="1"/>
        <end position="22"/>
    </location>
</feature>
<dbReference type="AlphaFoldDB" id="A0A7N0T994"/>
<dbReference type="EnsemblPlants" id="Kaladp0027s0048.1.v1.1">
    <property type="protein sequence ID" value="Kaladp0027s0048.1.v1.1.CDS.1"/>
    <property type="gene ID" value="Kaladp0027s0048.v1.1"/>
</dbReference>
<feature type="chain" id="PRO_5029623614" description="Core-2/I-branching beta-1,6-N-acetylglucosaminyltransferase family protein" evidence="7">
    <location>
        <begin position="23"/>
        <end position="430"/>
    </location>
</feature>
<evidence type="ECO:0000256" key="1">
    <source>
        <dbReference type="ARBA" id="ARBA00004606"/>
    </source>
</evidence>
<evidence type="ECO:0008006" key="10">
    <source>
        <dbReference type="Google" id="ProtNLM"/>
    </source>
</evidence>
<dbReference type="InterPro" id="IPR044174">
    <property type="entry name" value="BC10-like"/>
</dbReference>
<accession>A0A7N0T994</accession>
<evidence type="ECO:0000313" key="9">
    <source>
        <dbReference type="Proteomes" id="UP000594263"/>
    </source>
</evidence>
<organism evidence="8 9">
    <name type="scientific">Kalanchoe fedtschenkoi</name>
    <name type="common">Lavender scallops</name>
    <name type="synonym">South American air plant</name>
    <dbReference type="NCBI Taxonomy" id="63787"/>
    <lineage>
        <taxon>Eukaryota</taxon>
        <taxon>Viridiplantae</taxon>
        <taxon>Streptophyta</taxon>
        <taxon>Embryophyta</taxon>
        <taxon>Tracheophyta</taxon>
        <taxon>Spermatophyta</taxon>
        <taxon>Magnoliopsida</taxon>
        <taxon>eudicotyledons</taxon>
        <taxon>Gunneridae</taxon>
        <taxon>Pentapetalae</taxon>
        <taxon>Saxifragales</taxon>
        <taxon>Crassulaceae</taxon>
        <taxon>Kalanchoe</taxon>
    </lineage>
</organism>
<dbReference type="Gramene" id="Kaladp0027s0048.1.v1.1">
    <property type="protein sequence ID" value="Kaladp0027s0048.1.v1.1.CDS.1"/>
    <property type="gene ID" value="Kaladp0027s0048.v1.1"/>
</dbReference>
<feature type="compositionally biased region" description="Pro residues" evidence="6">
    <location>
        <begin position="101"/>
        <end position="111"/>
    </location>
</feature>
<evidence type="ECO:0000256" key="3">
    <source>
        <dbReference type="ARBA" id="ARBA00022679"/>
    </source>
</evidence>
<evidence type="ECO:0000256" key="2">
    <source>
        <dbReference type="ARBA" id="ARBA00022676"/>
    </source>
</evidence>
<dbReference type="Pfam" id="PF02485">
    <property type="entry name" value="Branch"/>
    <property type="match status" value="1"/>
</dbReference>
<keyword evidence="3" id="KW-0808">Transferase</keyword>
<keyword evidence="2" id="KW-0328">Glycosyltransferase</keyword>
<feature type="region of interest" description="Disordered" evidence="6">
    <location>
        <begin position="80"/>
        <end position="112"/>
    </location>
</feature>
<name>A0A7N0T994_KALFE</name>
<evidence type="ECO:0000256" key="6">
    <source>
        <dbReference type="SAM" id="MobiDB-lite"/>
    </source>
</evidence>
<dbReference type="GO" id="GO:0016020">
    <property type="term" value="C:membrane"/>
    <property type="evidence" value="ECO:0007669"/>
    <property type="project" value="UniProtKB-SubCell"/>
</dbReference>
<keyword evidence="9" id="KW-1185">Reference proteome</keyword>
<keyword evidence="7" id="KW-0732">Signal</keyword>
<dbReference type="PANTHER" id="PTHR31042">
    <property type="entry name" value="CORE-2/I-BRANCHING BETA-1,6-N-ACETYLGLUCOSAMINYLTRANSFERASE FAMILY PROTEIN-RELATED"/>
    <property type="match status" value="1"/>
</dbReference>
<protein>
    <recommendedName>
        <fullName evidence="10">Core-2/I-branching beta-1,6-N-acetylglucosaminyltransferase family protein</fullName>
    </recommendedName>
</protein>
<evidence type="ECO:0000256" key="4">
    <source>
        <dbReference type="ARBA" id="ARBA00023136"/>
    </source>
</evidence>
<comment type="subcellular location">
    <subcellularLocation>
        <location evidence="1">Membrane</location>
        <topology evidence="1">Single-pass type II membrane protein</topology>
    </subcellularLocation>
</comment>